<proteinExistence type="predicted"/>
<evidence type="ECO:0000313" key="2">
    <source>
        <dbReference type="Proteomes" id="UP000824533"/>
    </source>
</evidence>
<gene>
    <name evidence="1" type="ORF">K1T71_005924</name>
</gene>
<protein>
    <submittedName>
        <fullName evidence="1">Uncharacterized protein</fullName>
    </submittedName>
</protein>
<name>A0ACC1D2Q8_9NEOP</name>
<accession>A0ACC1D2Q8</accession>
<comment type="caution">
    <text evidence="1">The sequence shown here is derived from an EMBL/GenBank/DDBJ whole genome shotgun (WGS) entry which is preliminary data.</text>
</comment>
<dbReference type="Proteomes" id="UP000824533">
    <property type="component" value="Linkage Group LG10"/>
</dbReference>
<sequence length="124" mass="14645">MYLSIYLFFKYGNFVSLFYRAINTTSALNMKEWRVARGLSVNKNAEGVLTDAPDYTYLDGRPTPLLHKQKLRMLRQQDYAKKIVEMCSELDFAKQRYQNMQRAKEQERQNIISNRLKPKGKALK</sequence>
<evidence type="ECO:0000313" key="1">
    <source>
        <dbReference type="EMBL" id="KAJ0178101.1"/>
    </source>
</evidence>
<dbReference type="EMBL" id="CM034396">
    <property type="protein sequence ID" value="KAJ0178101.1"/>
    <property type="molecule type" value="Genomic_DNA"/>
</dbReference>
<keyword evidence="2" id="KW-1185">Reference proteome</keyword>
<reference evidence="1 2" key="1">
    <citation type="journal article" date="2021" name="Front. Genet.">
        <title>Chromosome-Level Genome Assembly Reveals Significant Gene Expansion in the Toll and IMD Signaling Pathways of Dendrolimus kikuchii.</title>
        <authorList>
            <person name="Zhou J."/>
            <person name="Wu P."/>
            <person name="Xiong Z."/>
            <person name="Liu N."/>
            <person name="Zhao N."/>
            <person name="Ji M."/>
            <person name="Qiu Y."/>
            <person name="Yang B."/>
        </authorList>
    </citation>
    <scope>NUCLEOTIDE SEQUENCE [LARGE SCALE GENOMIC DNA]</scope>
    <source>
        <strain evidence="1">Ann1</strain>
    </source>
</reference>
<organism evidence="1 2">
    <name type="scientific">Dendrolimus kikuchii</name>
    <dbReference type="NCBI Taxonomy" id="765133"/>
    <lineage>
        <taxon>Eukaryota</taxon>
        <taxon>Metazoa</taxon>
        <taxon>Ecdysozoa</taxon>
        <taxon>Arthropoda</taxon>
        <taxon>Hexapoda</taxon>
        <taxon>Insecta</taxon>
        <taxon>Pterygota</taxon>
        <taxon>Neoptera</taxon>
        <taxon>Endopterygota</taxon>
        <taxon>Lepidoptera</taxon>
        <taxon>Glossata</taxon>
        <taxon>Ditrysia</taxon>
        <taxon>Bombycoidea</taxon>
        <taxon>Lasiocampidae</taxon>
        <taxon>Dendrolimus</taxon>
    </lineage>
</organism>